<keyword evidence="3" id="KW-1185">Reference proteome</keyword>
<dbReference type="EMBL" id="UIHB01000001">
    <property type="protein sequence ID" value="SUZ26409.1"/>
    <property type="molecule type" value="Genomic_DNA"/>
</dbReference>
<accession>A0AA46C4S2</accession>
<dbReference type="InterPro" id="IPR025402">
    <property type="entry name" value="DMP19_C"/>
</dbReference>
<sequence>MDLTQLRIRRLELDDTRLLFTLANGIRIDEPIQAHRLLFKAAPPQRAQWQLTDDGFGVNWPAVAPPTDEGLLNMPELLWRRRSARAQTKLTALRGRMDALSPGERELVALARLDADMSESGYARYFDRWDAATRRDALQGLGAMGAVQARQAIEGLGTVFERLEEDPNLLSIEDILDAMSETDRQRVDGWEEVYYRRSGELARLGLSHYGVDKA</sequence>
<dbReference type="Proteomes" id="UP000254168">
    <property type="component" value="Unassembled WGS sequence"/>
</dbReference>
<dbReference type="Pfam" id="PF14300">
    <property type="entry name" value="DMP19"/>
    <property type="match status" value="1"/>
</dbReference>
<comment type="caution">
    <text evidence="2">The sequence shown here is derived from an EMBL/GenBank/DDBJ whole genome shotgun (WGS) entry which is preliminary data.</text>
</comment>
<evidence type="ECO:0000313" key="2">
    <source>
        <dbReference type="EMBL" id="SUZ26409.1"/>
    </source>
</evidence>
<proteinExistence type="predicted"/>
<dbReference type="RefSeq" id="WP_115675603.1">
    <property type="nucleotide sequence ID" value="NZ_LR994544.1"/>
</dbReference>
<feature type="domain" description="DNA mimic protein DMP19 C-terminal" evidence="1">
    <location>
        <begin position="98"/>
        <end position="202"/>
    </location>
</feature>
<evidence type="ECO:0000313" key="3">
    <source>
        <dbReference type="Proteomes" id="UP000254168"/>
    </source>
</evidence>
<name>A0AA46C4S2_9XANT</name>
<dbReference type="AlphaFoldDB" id="A0AA46C4S2"/>
<protein>
    <recommendedName>
        <fullName evidence="1">DNA mimic protein DMP19 C-terminal domain-containing protein</fullName>
    </recommendedName>
</protein>
<reference evidence="2 3" key="1">
    <citation type="submission" date="2018-06" db="EMBL/GenBank/DDBJ databases">
        <authorList>
            <person name="Pothier F. J."/>
        </authorList>
    </citation>
    <scope>NUCLEOTIDE SEQUENCE [LARGE SCALE GENOMIC DNA]</scope>
    <source>
        <strain evidence="2 3">CPBF 424</strain>
    </source>
</reference>
<gene>
    <name evidence="2" type="ORF">CPBF424_01640</name>
</gene>
<dbReference type="Gene3D" id="3.30.2020.40">
    <property type="entry name" value="Uncharacterised protein PF10387, DUF2442"/>
    <property type="match status" value="1"/>
</dbReference>
<evidence type="ECO:0000259" key="1">
    <source>
        <dbReference type="Pfam" id="PF14300"/>
    </source>
</evidence>
<organism evidence="2 3">
    <name type="scientific">Xanthomonas euroxanthea</name>
    <dbReference type="NCBI Taxonomy" id="2259622"/>
    <lineage>
        <taxon>Bacteria</taxon>
        <taxon>Pseudomonadati</taxon>
        <taxon>Pseudomonadota</taxon>
        <taxon>Gammaproteobacteria</taxon>
        <taxon>Lysobacterales</taxon>
        <taxon>Lysobacteraceae</taxon>
        <taxon>Xanthomonas</taxon>
    </lineage>
</organism>